<feature type="compositionally biased region" description="Basic residues" evidence="1">
    <location>
        <begin position="305"/>
        <end position="314"/>
    </location>
</feature>
<evidence type="ECO:0000313" key="3">
    <source>
        <dbReference type="Proteomes" id="UP000822688"/>
    </source>
</evidence>
<comment type="caution">
    <text evidence="2">The sequence shown here is derived from an EMBL/GenBank/DDBJ whole genome shotgun (WGS) entry which is preliminary data.</text>
</comment>
<feature type="region of interest" description="Disordered" evidence="1">
    <location>
        <begin position="54"/>
        <end position="97"/>
    </location>
</feature>
<evidence type="ECO:0000256" key="1">
    <source>
        <dbReference type="SAM" id="MobiDB-lite"/>
    </source>
</evidence>
<dbReference type="Proteomes" id="UP000822688">
    <property type="component" value="Chromosome 4"/>
</dbReference>
<feature type="compositionally biased region" description="Basic residues" evidence="1">
    <location>
        <begin position="328"/>
        <end position="337"/>
    </location>
</feature>
<dbReference type="AlphaFoldDB" id="A0A8T0IA34"/>
<keyword evidence="3" id="KW-1185">Reference proteome</keyword>
<reference evidence="2" key="1">
    <citation type="submission" date="2020-06" db="EMBL/GenBank/DDBJ databases">
        <title>WGS assembly of Ceratodon purpureus strain R40.</title>
        <authorList>
            <person name="Carey S.B."/>
            <person name="Jenkins J."/>
            <person name="Shu S."/>
            <person name="Lovell J.T."/>
            <person name="Sreedasyam A."/>
            <person name="Maumus F."/>
            <person name="Tiley G.P."/>
            <person name="Fernandez-Pozo N."/>
            <person name="Barry K."/>
            <person name="Chen C."/>
            <person name="Wang M."/>
            <person name="Lipzen A."/>
            <person name="Daum C."/>
            <person name="Saski C.A."/>
            <person name="Payton A.C."/>
            <person name="Mcbreen J.C."/>
            <person name="Conrad R.E."/>
            <person name="Kollar L.M."/>
            <person name="Olsson S."/>
            <person name="Huttunen S."/>
            <person name="Landis J.B."/>
            <person name="Wickett N.J."/>
            <person name="Johnson M.G."/>
            <person name="Rensing S.A."/>
            <person name="Grimwood J."/>
            <person name="Schmutz J."/>
            <person name="Mcdaniel S.F."/>
        </authorList>
    </citation>
    <scope>NUCLEOTIDE SEQUENCE</scope>
    <source>
        <strain evidence="2">R40</strain>
    </source>
</reference>
<organism evidence="2 3">
    <name type="scientific">Ceratodon purpureus</name>
    <name type="common">Fire moss</name>
    <name type="synonym">Dicranum purpureum</name>
    <dbReference type="NCBI Taxonomy" id="3225"/>
    <lineage>
        <taxon>Eukaryota</taxon>
        <taxon>Viridiplantae</taxon>
        <taxon>Streptophyta</taxon>
        <taxon>Embryophyta</taxon>
        <taxon>Bryophyta</taxon>
        <taxon>Bryophytina</taxon>
        <taxon>Bryopsida</taxon>
        <taxon>Dicranidae</taxon>
        <taxon>Pseudoditrichales</taxon>
        <taxon>Ditrichaceae</taxon>
        <taxon>Ceratodon</taxon>
    </lineage>
</organism>
<protein>
    <submittedName>
        <fullName evidence="2">Uncharacterized protein</fullName>
    </submittedName>
</protein>
<feature type="compositionally biased region" description="Polar residues" evidence="1">
    <location>
        <begin position="69"/>
        <end position="96"/>
    </location>
</feature>
<accession>A0A8T0IA34</accession>
<feature type="compositionally biased region" description="Low complexity" evidence="1">
    <location>
        <begin position="315"/>
        <end position="325"/>
    </location>
</feature>
<dbReference type="EMBL" id="CM026424">
    <property type="protein sequence ID" value="KAG0580610.1"/>
    <property type="molecule type" value="Genomic_DNA"/>
</dbReference>
<name>A0A8T0IA34_CERPU</name>
<gene>
    <name evidence="2" type="ORF">KC19_4G186500</name>
</gene>
<proteinExistence type="predicted"/>
<feature type="region of interest" description="Disordered" evidence="1">
    <location>
        <begin position="305"/>
        <end position="348"/>
    </location>
</feature>
<evidence type="ECO:0000313" key="2">
    <source>
        <dbReference type="EMBL" id="KAG0580610.1"/>
    </source>
</evidence>
<sequence>MASAVASAHKHHHDSYVVDQLISHGHGNDLRSSNSLKSSFNGHDIVNSLKSSFSGHDSGHGHGLKSFNGYDNDNGQGLKSSNGHANGHGQSLSPNKSGHIDFGSGHFEWHMDQEIRCSRCSCLPDDCHCVESHAVGHGYSHPDPDEVDHPREYETHVQIVRRVPQMREVEEKHYRKDAIYVKQKVSVPKSHKTYDEVEHFEMVPRVRMVTKTRPEIEYVEYTEEIEIPEIVQEVEYEEVCVVRQEQRVIPEWVEETIQVPIVKEVKVTKMCEEFTGRYIETEVEKFVSPGNFGLICEDSCHQHSSAHGKIRKSRSSASSVSGGDSPSHHHSTSKPKKNPSMTEKDYKAAALKAMQSPLEY</sequence>